<feature type="transmembrane region" description="Helical" evidence="1">
    <location>
        <begin position="21"/>
        <end position="38"/>
    </location>
</feature>
<name>A0A1H0SIP6_9BACT</name>
<keyword evidence="1" id="KW-0472">Membrane</keyword>
<evidence type="ECO:0000256" key="1">
    <source>
        <dbReference type="SAM" id="Phobius"/>
    </source>
</evidence>
<dbReference type="AlphaFoldDB" id="A0A1H0SIP6"/>
<proteinExistence type="predicted"/>
<dbReference type="EMBL" id="FNJI01000019">
    <property type="protein sequence ID" value="SDP41634.1"/>
    <property type="molecule type" value="Genomic_DNA"/>
</dbReference>
<keyword evidence="1" id="KW-0812">Transmembrane</keyword>
<keyword evidence="1" id="KW-1133">Transmembrane helix</keyword>
<dbReference type="OrthoDB" id="5436587at2"/>
<protein>
    <submittedName>
        <fullName evidence="2">Uncharacterized protein</fullName>
    </submittedName>
</protein>
<dbReference type="Proteomes" id="UP000199073">
    <property type="component" value="Unassembled WGS sequence"/>
</dbReference>
<accession>A0A1H0SIP6</accession>
<dbReference type="RefSeq" id="WP_092223681.1">
    <property type="nucleotide sequence ID" value="NZ_FNJI01000019.1"/>
</dbReference>
<reference evidence="2 3" key="1">
    <citation type="submission" date="2016-10" db="EMBL/GenBank/DDBJ databases">
        <authorList>
            <person name="de Groot N.N."/>
        </authorList>
    </citation>
    <scope>NUCLEOTIDE SEQUENCE [LARGE SCALE GENOMIC DNA]</scope>
    <source>
        <strain evidence="2 3">DSM 12130</strain>
    </source>
</reference>
<keyword evidence="3" id="KW-1185">Reference proteome</keyword>
<organism evidence="2 3">
    <name type="scientific">Desulforhopalus singaporensis</name>
    <dbReference type="NCBI Taxonomy" id="91360"/>
    <lineage>
        <taxon>Bacteria</taxon>
        <taxon>Pseudomonadati</taxon>
        <taxon>Thermodesulfobacteriota</taxon>
        <taxon>Desulfobulbia</taxon>
        <taxon>Desulfobulbales</taxon>
        <taxon>Desulfocapsaceae</taxon>
        <taxon>Desulforhopalus</taxon>
    </lineage>
</organism>
<evidence type="ECO:0000313" key="3">
    <source>
        <dbReference type="Proteomes" id="UP000199073"/>
    </source>
</evidence>
<gene>
    <name evidence="2" type="ORF">SAMN05660330_02696</name>
</gene>
<evidence type="ECO:0000313" key="2">
    <source>
        <dbReference type="EMBL" id="SDP41634.1"/>
    </source>
</evidence>
<sequence length="166" mass="17235">MENKRREVQKDESAARSRRTVVKSLVGGVAAFAAYHVLPTNWSKPVIEQIVVPAHAATSGVTLHDPCTVTYLESVDPGNDAFNVFGYVSPPTAGLTVNVSITSSITATSTTVDTNTGTTTTQADGTFSLDITVGSALGAADRVDTTTTVTGADGSANCFSIRPPED</sequence>